<gene>
    <name evidence="2" type="ORF">HCJ92_10805</name>
</gene>
<evidence type="ECO:0000313" key="2">
    <source>
        <dbReference type="EMBL" id="NJP66765.1"/>
    </source>
</evidence>
<dbReference type="EMBL" id="JAAVJB010000067">
    <property type="protein sequence ID" value="NJP66765.1"/>
    <property type="molecule type" value="Genomic_DNA"/>
</dbReference>
<sequence>GPGWAAVAAVAAPVAAVGAGWWSGCRYGARTRAARLAHEDRITEWTGEAVREAWAERSRITAGLETTVLARTAAMVREAEAGRLAETAERAREALAAMRALLDRQGTTAEYAERRPQPTLGALDLLVRQSRAAGRRVEVRADPEDLRGLPVAVDLAAYRAAESLLAAAGRGPAVLRVERGPEWLTLCAEGLRELLPERSAELAAGAEALRGTFTSASAGSARLLLPLGAGRVDDAAPGGRPVDPGHGEGGGGAPEEERGSR</sequence>
<name>A0ABX1ANU8_9ACTN</name>
<accession>A0ABX1ANU8</accession>
<keyword evidence="2" id="KW-0808">Transferase</keyword>
<keyword evidence="3" id="KW-1185">Reference proteome</keyword>
<evidence type="ECO:0000256" key="1">
    <source>
        <dbReference type="SAM" id="MobiDB-lite"/>
    </source>
</evidence>
<comment type="caution">
    <text evidence="2">The sequence shown here is derived from an EMBL/GenBank/DDBJ whole genome shotgun (WGS) entry which is preliminary data.</text>
</comment>
<reference evidence="2 3" key="1">
    <citation type="submission" date="2020-03" db="EMBL/GenBank/DDBJ databases">
        <title>Draft genome of Streptomyces sp. ventii, isolated from the Axial Seamount in the Pacific Ocean, and resequencing of the two type strains Streptomyces lonarensis strain NCL 716 and Streptomyces bohaiensis strain 11A07.</title>
        <authorList>
            <person name="Loughran R.M."/>
            <person name="Pfannmuller K.M."/>
            <person name="Wasson B.J."/>
            <person name="Deadmond M.C."/>
            <person name="Paddock B.E."/>
            <person name="Koyack M.J."/>
            <person name="Gallegos D.A."/>
            <person name="Mitchell E.A."/>
            <person name="Ushijima B."/>
            <person name="Saw J.H."/>
            <person name="Mcphail K.L."/>
            <person name="Videau P."/>
        </authorList>
    </citation>
    <scope>NUCLEOTIDE SEQUENCE [LARGE SCALE GENOMIC DNA]</scope>
    <source>
        <strain evidence="3">5675061</strain>
    </source>
</reference>
<evidence type="ECO:0000313" key="3">
    <source>
        <dbReference type="Proteomes" id="UP000746503"/>
    </source>
</evidence>
<proteinExistence type="predicted"/>
<feature type="region of interest" description="Disordered" evidence="1">
    <location>
        <begin position="230"/>
        <end position="261"/>
    </location>
</feature>
<dbReference type="Proteomes" id="UP000746503">
    <property type="component" value="Unassembled WGS sequence"/>
</dbReference>
<feature type="non-terminal residue" evidence="2">
    <location>
        <position position="1"/>
    </location>
</feature>
<dbReference type="GO" id="GO:0016301">
    <property type="term" value="F:kinase activity"/>
    <property type="evidence" value="ECO:0007669"/>
    <property type="project" value="UniProtKB-KW"/>
</dbReference>
<keyword evidence="2" id="KW-0418">Kinase</keyword>
<organism evidence="2 3">
    <name type="scientific">Streptomyces spiramenti</name>
    <dbReference type="NCBI Taxonomy" id="2720606"/>
    <lineage>
        <taxon>Bacteria</taxon>
        <taxon>Bacillati</taxon>
        <taxon>Actinomycetota</taxon>
        <taxon>Actinomycetes</taxon>
        <taxon>Kitasatosporales</taxon>
        <taxon>Streptomycetaceae</taxon>
        <taxon>Streptomyces</taxon>
    </lineage>
</organism>
<protein>
    <submittedName>
        <fullName evidence="2">Histidine kinase</fullName>
    </submittedName>
</protein>